<dbReference type="Proteomes" id="UP000004622">
    <property type="component" value="Unassembled WGS sequence"/>
</dbReference>
<gene>
    <name evidence="4" type="ORF">A33O_22015</name>
</gene>
<feature type="domain" description="Bacterial sugar transferase" evidence="3">
    <location>
        <begin position="1"/>
        <end position="102"/>
    </location>
</feature>
<dbReference type="EMBL" id="AJXZ01000068">
    <property type="protein sequence ID" value="EIM71952.1"/>
    <property type="molecule type" value="Genomic_DNA"/>
</dbReference>
<dbReference type="Pfam" id="PF02397">
    <property type="entry name" value="Bac_transf"/>
    <property type="match status" value="1"/>
</dbReference>
<keyword evidence="4" id="KW-0808">Transferase</keyword>
<name>I5BQV0_9HYPH</name>
<dbReference type="GO" id="GO:0016780">
    <property type="term" value="F:phosphotransferase activity, for other substituted phosphate groups"/>
    <property type="evidence" value="ECO:0007669"/>
    <property type="project" value="TreeGrafter"/>
</dbReference>
<dbReference type="PANTHER" id="PTHR30576:SF0">
    <property type="entry name" value="UNDECAPRENYL-PHOSPHATE N-ACETYLGALACTOSAMINYL 1-PHOSPHATE TRANSFERASE-RELATED"/>
    <property type="match status" value="1"/>
</dbReference>
<organism evidence="4 5">
    <name type="scientific">Nitratireductor aquibiodomus RA22</name>
    <dbReference type="NCBI Taxonomy" id="1189611"/>
    <lineage>
        <taxon>Bacteria</taxon>
        <taxon>Pseudomonadati</taxon>
        <taxon>Pseudomonadota</taxon>
        <taxon>Alphaproteobacteria</taxon>
        <taxon>Hyphomicrobiales</taxon>
        <taxon>Phyllobacteriaceae</taxon>
        <taxon>Nitratireductor</taxon>
    </lineage>
</organism>
<sequence>MLRRLRLDELPQLINIWRGEMSLVGPRPVAEYVAQASEAEEPKFIHRTMVLPGITGWAQVNSGYAGTTQEEINKLSYDLYYIKHLSFDLDMLIILSTISTVLFGRGAR</sequence>
<dbReference type="AlphaFoldDB" id="I5BQV0"/>
<comment type="caution">
    <text evidence="4">The sequence shown here is derived from an EMBL/GenBank/DDBJ whole genome shotgun (WGS) entry which is preliminary data.</text>
</comment>
<evidence type="ECO:0000256" key="1">
    <source>
        <dbReference type="ARBA" id="ARBA00006464"/>
    </source>
</evidence>
<proteinExistence type="inferred from homology"/>
<evidence type="ECO:0000256" key="2">
    <source>
        <dbReference type="ARBA" id="ARBA00023169"/>
    </source>
</evidence>
<reference evidence="4 5" key="1">
    <citation type="journal article" date="2012" name="J. Bacteriol.">
        <title>Genome Sequence of Nitratireductor aquibiodomus Strain RA22.</title>
        <authorList>
            <person name="Singh A."/>
            <person name="Jangir P.K."/>
            <person name="Kumari C."/>
            <person name="Sharma R."/>
        </authorList>
    </citation>
    <scope>NUCLEOTIDE SEQUENCE [LARGE SCALE GENOMIC DNA]</scope>
    <source>
        <strain evidence="4 5">RA22</strain>
    </source>
</reference>
<keyword evidence="2" id="KW-0270">Exopolysaccharide synthesis</keyword>
<dbReference type="GO" id="GO:0000271">
    <property type="term" value="P:polysaccharide biosynthetic process"/>
    <property type="evidence" value="ECO:0007669"/>
    <property type="project" value="UniProtKB-KW"/>
</dbReference>
<dbReference type="PATRIC" id="fig|1189611.3.peg.4419"/>
<evidence type="ECO:0000313" key="4">
    <source>
        <dbReference type="EMBL" id="EIM71952.1"/>
    </source>
</evidence>
<dbReference type="PANTHER" id="PTHR30576">
    <property type="entry name" value="COLANIC BIOSYNTHESIS UDP-GLUCOSE LIPID CARRIER TRANSFERASE"/>
    <property type="match status" value="1"/>
</dbReference>
<evidence type="ECO:0000313" key="5">
    <source>
        <dbReference type="Proteomes" id="UP000004622"/>
    </source>
</evidence>
<accession>I5BQV0</accession>
<comment type="similarity">
    <text evidence="1">Belongs to the bacterial sugar transferase family.</text>
</comment>
<dbReference type="InterPro" id="IPR003362">
    <property type="entry name" value="Bact_transf"/>
</dbReference>
<protein>
    <submittedName>
        <fullName evidence="4">Sugar transferase</fullName>
    </submittedName>
</protein>
<evidence type="ECO:0000259" key="3">
    <source>
        <dbReference type="Pfam" id="PF02397"/>
    </source>
</evidence>